<dbReference type="Pfam" id="PF03134">
    <property type="entry name" value="TB2_DP1_HVA22"/>
    <property type="match status" value="1"/>
</dbReference>
<protein>
    <recommendedName>
        <fullName evidence="1">Receptor expression-enhancing protein</fullName>
    </recommendedName>
</protein>
<dbReference type="WBParaSite" id="PSAMB.scaffold4403size14763.g24242.t1">
    <property type="protein sequence ID" value="PSAMB.scaffold4403size14763.g24242.t1"/>
    <property type="gene ID" value="PSAMB.scaffold4403size14763.g24242"/>
</dbReference>
<dbReference type="GO" id="GO:0016020">
    <property type="term" value="C:membrane"/>
    <property type="evidence" value="ECO:0007669"/>
    <property type="project" value="UniProtKB-SubCell"/>
</dbReference>
<dbReference type="Proteomes" id="UP000887566">
    <property type="component" value="Unplaced"/>
</dbReference>
<dbReference type="InterPro" id="IPR004345">
    <property type="entry name" value="TB2_DP1_HVA22"/>
</dbReference>
<keyword evidence="2" id="KW-1185">Reference proteome</keyword>
<dbReference type="PANTHER" id="PTHR12300">
    <property type="entry name" value="HVA22-LIKE PROTEINS"/>
    <property type="match status" value="1"/>
</dbReference>
<feature type="transmembrane region" description="Helical" evidence="1">
    <location>
        <begin position="127"/>
        <end position="146"/>
    </location>
</feature>
<dbReference type="AlphaFoldDB" id="A0A914WJ56"/>
<accession>A0A914WJ56</accession>
<feature type="transmembrane region" description="Helical" evidence="1">
    <location>
        <begin position="103"/>
        <end position="120"/>
    </location>
</feature>
<feature type="transmembrane region" description="Helical" evidence="1">
    <location>
        <begin position="54"/>
        <end position="83"/>
    </location>
</feature>
<keyword evidence="1" id="KW-0812">Transmembrane</keyword>
<comment type="subcellular location">
    <subcellularLocation>
        <location evidence="1">Membrane</location>
        <topology evidence="1">Multi-pass membrane protein</topology>
    </subcellularLocation>
</comment>
<evidence type="ECO:0000313" key="2">
    <source>
        <dbReference type="Proteomes" id="UP000887566"/>
    </source>
</evidence>
<evidence type="ECO:0000313" key="3">
    <source>
        <dbReference type="WBParaSite" id="PSAMB.scaffold4403size14763.g24242.t1"/>
    </source>
</evidence>
<keyword evidence="1" id="KW-0472">Membrane</keyword>
<evidence type="ECO:0000256" key="1">
    <source>
        <dbReference type="RuleBase" id="RU362006"/>
    </source>
</evidence>
<name>A0A914WJ56_9BILA</name>
<sequence length="192" mass="21729">MAARNEMATRSETAPSLRRLHAALMETLYDEQSGKLGALLARIEAKTNVKREQLLYALGGLFAIYMVLGHFAQLVCNTIGFAYPAYASVKAIRTDNKDDDTQWLTYWTVFAVFSLFDFFGESIMRVFPFYWLLKCAFLLYLCLPQLNGAQQLYRDVVDPAVTKLEYMYHSRHPTVAPAGKSTHAGNGTDETY</sequence>
<organism evidence="2 3">
    <name type="scientific">Plectus sambesii</name>
    <dbReference type="NCBI Taxonomy" id="2011161"/>
    <lineage>
        <taxon>Eukaryota</taxon>
        <taxon>Metazoa</taxon>
        <taxon>Ecdysozoa</taxon>
        <taxon>Nematoda</taxon>
        <taxon>Chromadorea</taxon>
        <taxon>Plectida</taxon>
        <taxon>Plectina</taxon>
        <taxon>Plectoidea</taxon>
        <taxon>Plectidae</taxon>
        <taxon>Plectus</taxon>
    </lineage>
</organism>
<dbReference type="PANTHER" id="PTHR12300:SF34">
    <property type="entry name" value="RECEPTOR EXPRESSION-ENHANCING PROTEIN"/>
    <property type="match status" value="1"/>
</dbReference>
<comment type="similarity">
    <text evidence="1">Belongs to the DP1 family.</text>
</comment>
<proteinExistence type="inferred from homology"/>
<reference evidence="3" key="1">
    <citation type="submission" date="2022-11" db="UniProtKB">
        <authorList>
            <consortium name="WormBaseParasite"/>
        </authorList>
    </citation>
    <scope>IDENTIFICATION</scope>
</reference>
<keyword evidence="1" id="KW-1133">Transmembrane helix</keyword>